<reference evidence="1 2" key="2">
    <citation type="journal article" date="2017" name="Nature">
        <title>The Apostasia genome and the evolution of orchids.</title>
        <authorList>
            <person name="Zhang G.Q."/>
            <person name="Liu K.W."/>
            <person name="Li Z."/>
            <person name="Lohaus R."/>
            <person name="Hsiao Y.Y."/>
            <person name="Niu S.C."/>
            <person name="Wang J.Y."/>
            <person name="Lin Y.C."/>
            <person name="Xu Q."/>
            <person name="Chen L.J."/>
            <person name="Yoshida K."/>
            <person name="Fujiwara S."/>
            <person name="Wang Z.W."/>
            <person name="Zhang Y.Q."/>
            <person name="Mitsuda N."/>
            <person name="Wang M."/>
            <person name="Liu G.H."/>
            <person name="Pecoraro L."/>
            <person name="Huang H.X."/>
            <person name="Xiao X.J."/>
            <person name="Lin M."/>
            <person name="Wu X.Y."/>
            <person name="Wu W.L."/>
            <person name="Chen Y.Y."/>
            <person name="Chang S.B."/>
            <person name="Sakamoto S."/>
            <person name="Ohme-Takagi M."/>
            <person name="Yagi M."/>
            <person name="Zeng S.J."/>
            <person name="Shen C.Y."/>
            <person name="Yeh C.M."/>
            <person name="Luo Y.B."/>
            <person name="Tsai W.C."/>
            <person name="Van de Peer Y."/>
            <person name="Liu Z.J."/>
        </authorList>
    </citation>
    <scope>NUCLEOTIDE SEQUENCE [LARGE SCALE GENOMIC DNA]</scope>
    <source>
        <tissue evidence="1">The whole plant</tissue>
    </source>
</reference>
<gene>
    <name evidence="1" type="ORF">MA16_Dca016423</name>
</gene>
<dbReference type="AlphaFoldDB" id="A0A2I0VVD2"/>
<dbReference type="Proteomes" id="UP000233837">
    <property type="component" value="Unassembled WGS sequence"/>
</dbReference>
<reference evidence="1 2" key="1">
    <citation type="journal article" date="2016" name="Sci. Rep.">
        <title>The Dendrobium catenatum Lindl. genome sequence provides insights into polysaccharide synthase, floral development and adaptive evolution.</title>
        <authorList>
            <person name="Zhang G.Q."/>
            <person name="Xu Q."/>
            <person name="Bian C."/>
            <person name="Tsai W.C."/>
            <person name="Yeh C.M."/>
            <person name="Liu K.W."/>
            <person name="Yoshida K."/>
            <person name="Zhang L.S."/>
            <person name="Chang S.B."/>
            <person name="Chen F."/>
            <person name="Shi Y."/>
            <person name="Su Y.Y."/>
            <person name="Zhang Y.Q."/>
            <person name="Chen L.J."/>
            <person name="Yin Y."/>
            <person name="Lin M."/>
            <person name="Huang H."/>
            <person name="Deng H."/>
            <person name="Wang Z.W."/>
            <person name="Zhu S.L."/>
            <person name="Zhao X."/>
            <person name="Deng C."/>
            <person name="Niu S.C."/>
            <person name="Huang J."/>
            <person name="Wang M."/>
            <person name="Liu G.H."/>
            <person name="Yang H.J."/>
            <person name="Xiao X.J."/>
            <person name="Hsiao Y.Y."/>
            <person name="Wu W.L."/>
            <person name="Chen Y.Y."/>
            <person name="Mitsuda N."/>
            <person name="Ohme-Takagi M."/>
            <person name="Luo Y.B."/>
            <person name="Van de Peer Y."/>
            <person name="Liu Z.J."/>
        </authorList>
    </citation>
    <scope>NUCLEOTIDE SEQUENCE [LARGE SCALE GENOMIC DNA]</scope>
    <source>
        <tissue evidence="1">The whole plant</tissue>
    </source>
</reference>
<protein>
    <submittedName>
        <fullName evidence="1">Uncharacterized protein</fullName>
    </submittedName>
</protein>
<keyword evidence="2" id="KW-1185">Reference proteome</keyword>
<evidence type="ECO:0000313" key="2">
    <source>
        <dbReference type="Proteomes" id="UP000233837"/>
    </source>
</evidence>
<organism evidence="1 2">
    <name type="scientific">Dendrobium catenatum</name>
    <dbReference type="NCBI Taxonomy" id="906689"/>
    <lineage>
        <taxon>Eukaryota</taxon>
        <taxon>Viridiplantae</taxon>
        <taxon>Streptophyta</taxon>
        <taxon>Embryophyta</taxon>
        <taxon>Tracheophyta</taxon>
        <taxon>Spermatophyta</taxon>
        <taxon>Magnoliopsida</taxon>
        <taxon>Liliopsida</taxon>
        <taxon>Asparagales</taxon>
        <taxon>Orchidaceae</taxon>
        <taxon>Epidendroideae</taxon>
        <taxon>Malaxideae</taxon>
        <taxon>Dendrobiinae</taxon>
        <taxon>Dendrobium</taxon>
    </lineage>
</organism>
<evidence type="ECO:0000313" key="1">
    <source>
        <dbReference type="EMBL" id="PKU67365.1"/>
    </source>
</evidence>
<dbReference type="EMBL" id="KZ503202">
    <property type="protein sequence ID" value="PKU67365.1"/>
    <property type="molecule type" value="Genomic_DNA"/>
</dbReference>
<name>A0A2I0VVD2_9ASPA</name>
<accession>A0A2I0VVD2</accession>
<sequence length="60" mass="6893">MSNIYLSITLQMKLLLSGGKQVAVRRRRSDGYRVRRGLTAIGEQRKFDDGIGNQAKVQRW</sequence>
<proteinExistence type="predicted"/>